<evidence type="ECO:0000313" key="3">
    <source>
        <dbReference type="Proteomes" id="UP000664303"/>
    </source>
</evidence>
<keyword evidence="2" id="KW-0436">Ligase</keyword>
<dbReference type="Proteomes" id="UP000664303">
    <property type="component" value="Unassembled WGS sequence"/>
</dbReference>
<feature type="domain" description="CobN/magnesium chelatase" evidence="1">
    <location>
        <begin position="120"/>
        <end position="1180"/>
    </location>
</feature>
<sequence>MLLFTLGASAVQGSSESPRVVIVSTSFLLPGKIHWLQSLAKPLGINIRSHAVDTEPSEARRAITGAALVILDTPRGNDRARVMESLQETLQSGPTPWIAVGGGRPLSGGLDEATARSLSAYYAAGGEDNFRHLMQFIDAWQRGKATAAVPAPKPLPAQGIYHPAAAEYFASWAEYQAWGQGAKDGEGKARWPADAPVFAIAMSDSGISNGETAVYDLLIGKLEAAGAAPLVFWSDRRRENALLELVAPARPAALLNTTHMVGEALKEELWQLNIPLLTGLNYRDGDSDAWRASSQGLPASSAATLMVIPETWGMSDPMTLSAVENGSPKPLPEQVQLLVEGFMARARLRDTAAADKRVAVMFWNSPAGEKNLSASNLNVPRSIENILSAFAAKGYTVEAQSESTIIDTAQQLLSAYYRPEQLDVLLEKQLARTLPVKRYRQWLQQQPASVATDLQAAWGDPARHWSVRDIEGEAHFVIPMARLGNVLYLPQPPRADRLGESTHDLLEPPGHFYLATYLFLRQEFAAHAFIHLGTHGTQEWTPGKDRGLWAFDYPNLAVGPIPVFYPYIQDNIGEAMQAKRRGRAVTISHQTPPFAPSGFYDELLDIHDLMHQYLQLEDGALRESTLQSMLEQVKHFALHKDMGWTDEQIAQTPAVFVPELHDHLHRLAQTSTPIGLHSFGQAADERYRFATVMQQLGEDYYRALGSDIQELFGDSFETLFDSEPYRYLLPYLSGEKQPQEAQSAELRALMQRAVESNASLLDTREIEALLAGLDGELVMPGGGGDPVRNPDTTSGTNLYAIDPEKIPSPQAYAAAEHSYAQLVQDYRDNHDGEWPDKLAFSLWSSETIRTLGLTEAQIMHALGVRPVWDRGGRVTGLEIIPADELQRPRVDTVIQVTSVYRDQFDGIMKRLARVIETLSEREEPGNPLASNTQKITAALREKGLSAGLASQYASARLFSNPPGSYGSGVTDVAMNSTQWEDEAIVADTFINSQSHIYSHRDWGTPVQALGLLESQLEGVDAVLMSRSSNLHGLLSTDHPFEYLGGLSAAVKSVSGENPALYVGDNRGAIPAITAASAFMGNELRTRYQNPQWIEGMKAEGYAGTVSILKVVNNLFGWQVMDTNMVREDQWQAMHETYVMDQRELGLNAWFEEHNATAQAQLIERMAEAIRKGYWDAPEATRRELIERWDTLVNELGAMQGDEKTVEFIEDQAAGFGMMLNAGSAPQQASNASAGETQTVRGQVLQAVEPLPQERPDQSMLRLAWALLALSFIGGAIRRQTCIHNHRPETQ</sequence>
<comment type="caution">
    <text evidence="2">The sequence shown here is derived from an EMBL/GenBank/DDBJ whole genome shotgun (WGS) entry which is preliminary data.</text>
</comment>
<gene>
    <name evidence="2" type="primary">cobN</name>
    <name evidence="2" type="ORF">JYP50_10160</name>
</gene>
<dbReference type="InterPro" id="IPR003672">
    <property type="entry name" value="CobN/Mg_chltase"/>
</dbReference>
<dbReference type="NCBIfam" id="NF004644">
    <property type="entry name" value="PRK05989.2-2"/>
    <property type="match status" value="1"/>
</dbReference>
<dbReference type="RefSeq" id="WP_206560395.1">
    <property type="nucleotide sequence ID" value="NZ_JAFKCZ010000006.1"/>
</dbReference>
<dbReference type="EMBL" id="JAFKCZ010000006">
    <property type="protein sequence ID" value="MBN7796957.1"/>
    <property type="molecule type" value="Genomic_DNA"/>
</dbReference>
<name>A0A939DG77_9GAMM</name>
<dbReference type="Pfam" id="PF02514">
    <property type="entry name" value="CobN-Mg_chel"/>
    <property type="match status" value="1"/>
</dbReference>
<reference evidence="2" key="1">
    <citation type="submission" date="2021-02" db="EMBL/GenBank/DDBJ databases">
        <title>PHA producing bacteria isolated from coastal sediment in Guangdong, Shenzhen.</title>
        <authorList>
            <person name="Zheng W."/>
            <person name="Yu S."/>
            <person name="Huang Y."/>
        </authorList>
    </citation>
    <scope>NUCLEOTIDE SEQUENCE</scope>
    <source>
        <strain evidence="2">TN14-10</strain>
    </source>
</reference>
<evidence type="ECO:0000313" key="2">
    <source>
        <dbReference type="EMBL" id="MBN7796957.1"/>
    </source>
</evidence>
<organism evidence="2 3">
    <name type="scientific">Parahaliea mediterranea</name>
    <dbReference type="NCBI Taxonomy" id="651086"/>
    <lineage>
        <taxon>Bacteria</taxon>
        <taxon>Pseudomonadati</taxon>
        <taxon>Pseudomonadota</taxon>
        <taxon>Gammaproteobacteria</taxon>
        <taxon>Cellvibrionales</taxon>
        <taxon>Halieaceae</taxon>
        <taxon>Parahaliea</taxon>
    </lineage>
</organism>
<keyword evidence="3" id="KW-1185">Reference proteome</keyword>
<dbReference type="CDD" id="cd10150">
    <property type="entry name" value="CobN_like"/>
    <property type="match status" value="1"/>
</dbReference>
<dbReference type="PANTHER" id="PTHR44119:SF4">
    <property type="entry name" value="AEROBIC COBALTOCHELATASE SUBUNIT COBN"/>
    <property type="match status" value="1"/>
</dbReference>
<protein>
    <submittedName>
        <fullName evidence="2">Cobaltochelatase subunit CobN</fullName>
        <ecNumber evidence="2">6.6.1.2</ecNumber>
    </submittedName>
</protein>
<dbReference type="PANTHER" id="PTHR44119">
    <property type="entry name" value="MAGNESIUM-CHELATASE SUBUNIT CHLH, CHLOROPLASTIC"/>
    <property type="match status" value="1"/>
</dbReference>
<dbReference type="EC" id="6.6.1.2" evidence="2"/>
<proteinExistence type="predicted"/>
<dbReference type="GO" id="GO:0051116">
    <property type="term" value="F:cobaltochelatase activity"/>
    <property type="evidence" value="ECO:0007669"/>
    <property type="project" value="UniProtKB-EC"/>
</dbReference>
<evidence type="ECO:0000259" key="1">
    <source>
        <dbReference type="Pfam" id="PF02514"/>
    </source>
</evidence>
<accession>A0A939DG77</accession>